<dbReference type="PROSITE" id="PS00463">
    <property type="entry name" value="ZN2_CY6_FUNGAL_1"/>
    <property type="match status" value="1"/>
</dbReference>
<dbReference type="PANTHER" id="PTHR12145">
    <property type="entry name" value="MANNAN ENDO-1,6-ALPHA-MANNOSIDASE DCW1"/>
    <property type="match status" value="1"/>
</dbReference>
<evidence type="ECO:0000313" key="18">
    <source>
        <dbReference type="Proteomes" id="UP000825434"/>
    </source>
</evidence>
<dbReference type="EMBL" id="CP076663">
    <property type="protein sequence ID" value="QWU88511.1"/>
    <property type="molecule type" value="Genomic_DNA"/>
</dbReference>
<feature type="region of interest" description="Disordered" evidence="13">
    <location>
        <begin position="622"/>
        <end position="642"/>
    </location>
</feature>
<evidence type="ECO:0000259" key="16">
    <source>
        <dbReference type="PROSITE" id="PS51072"/>
    </source>
</evidence>
<feature type="region of interest" description="Disordered" evidence="13">
    <location>
        <begin position="1090"/>
        <end position="1117"/>
    </location>
</feature>
<feature type="compositionally biased region" description="Low complexity" evidence="13">
    <location>
        <begin position="747"/>
        <end position="761"/>
    </location>
</feature>
<evidence type="ECO:0000256" key="1">
    <source>
        <dbReference type="ARBA" id="ARBA00001452"/>
    </source>
</evidence>
<feature type="transmembrane region" description="Helical" evidence="14">
    <location>
        <begin position="2502"/>
        <end position="2528"/>
    </location>
</feature>
<evidence type="ECO:0000256" key="14">
    <source>
        <dbReference type="SAM" id="Phobius"/>
    </source>
</evidence>
<feature type="region of interest" description="Disordered" evidence="13">
    <location>
        <begin position="121"/>
        <end position="167"/>
    </location>
</feature>
<feature type="compositionally biased region" description="Acidic residues" evidence="13">
    <location>
        <begin position="263"/>
        <end position="273"/>
    </location>
</feature>
<feature type="compositionally biased region" description="Basic and acidic residues" evidence="13">
    <location>
        <begin position="1094"/>
        <end position="1112"/>
    </location>
</feature>
<organism evidence="17 18">
    <name type="scientific">Candidozyma haemuli</name>
    <dbReference type="NCBI Taxonomy" id="45357"/>
    <lineage>
        <taxon>Eukaryota</taxon>
        <taxon>Fungi</taxon>
        <taxon>Dikarya</taxon>
        <taxon>Ascomycota</taxon>
        <taxon>Saccharomycotina</taxon>
        <taxon>Pichiomycetes</taxon>
        <taxon>Metschnikowiaceae</taxon>
        <taxon>Candidozyma</taxon>
    </lineage>
</organism>
<dbReference type="InterPro" id="IPR018240">
    <property type="entry name" value="Clathrin_mu_CS"/>
</dbReference>
<comment type="similarity">
    <text evidence="3">Belongs to the glycosyl hydrolase 76 family.</text>
</comment>
<dbReference type="PANTHER" id="PTHR12145:SF36">
    <property type="entry name" value="MANNAN ENDO-1,6-ALPHA-MANNOSIDASE DCW1"/>
    <property type="match status" value="1"/>
</dbReference>
<evidence type="ECO:0000256" key="2">
    <source>
        <dbReference type="ARBA" id="ARBA00004308"/>
    </source>
</evidence>
<feature type="transmembrane region" description="Helical" evidence="14">
    <location>
        <begin position="2540"/>
        <end position="2561"/>
    </location>
</feature>
<dbReference type="CDD" id="cd00067">
    <property type="entry name" value="GAL4"/>
    <property type="match status" value="1"/>
</dbReference>
<dbReference type="PROSITE" id="PS51072">
    <property type="entry name" value="MHD"/>
    <property type="match status" value="1"/>
</dbReference>
<feature type="transmembrane region" description="Helical" evidence="14">
    <location>
        <begin position="2602"/>
        <end position="2622"/>
    </location>
</feature>
<keyword evidence="9" id="KW-0653">Protein transport</keyword>
<feature type="compositionally biased region" description="Polar residues" evidence="13">
    <location>
        <begin position="736"/>
        <end position="746"/>
    </location>
</feature>
<dbReference type="InterPro" id="IPR005198">
    <property type="entry name" value="Glyco_hydro_76"/>
</dbReference>
<feature type="region of interest" description="Disordered" evidence="13">
    <location>
        <begin position="2151"/>
        <end position="2177"/>
    </location>
</feature>
<dbReference type="SMART" id="SM00066">
    <property type="entry name" value="GAL4"/>
    <property type="match status" value="1"/>
</dbReference>
<evidence type="ECO:0000256" key="12">
    <source>
        <dbReference type="ARBA" id="ARBA00023295"/>
    </source>
</evidence>
<dbReference type="InterPro" id="IPR014480">
    <property type="entry name" value="Mannan-1_6-alpha_mannosidase"/>
</dbReference>
<dbReference type="EC" id="3.2.1.101" evidence="5"/>
<dbReference type="InterPro" id="IPR002528">
    <property type="entry name" value="MATE_fam"/>
</dbReference>
<dbReference type="NCBIfam" id="TIGR00797">
    <property type="entry name" value="matE"/>
    <property type="match status" value="1"/>
</dbReference>
<keyword evidence="7" id="KW-0732">Signal</keyword>
<dbReference type="InterPro" id="IPR036412">
    <property type="entry name" value="HAD-like_sf"/>
</dbReference>
<dbReference type="SFLD" id="SFLDG01129">
    <property type="entry name" value="C1.5:_HAD__Beta-PGM__Phosphata"/>
    <property type="match status" value="1"/>
</dbReference>
<feature type="domain" description="Zn(2)-C6 fungal-type" evidence="15">
    <location>
        <begin position="578"/>
        <end position="606"/>
    </location>
</feature>
<dbReference type="InterPro" id="IPR028565">
    <property type="entry name" value="MHD"/>
</dbReference>
<dbReference type="Pfam" id="PF01554">
    <property type="entry name" value="MatE"/>
    <property type="match status" value="2"/>
</dbReference>
<feature type="region of interest" description="Disordered" evidence="13">
    <location>
        <begin position="690"/>
        <end position="768"/>
    </location>
</feature>
<feature type="transmembrane region" description="Helical" evidence="14">
    <location>
        <begin position="2312"/>
        <end position="2330"/>
    </location>
</feature>
<evidence type="ECO:0000256" key="6">
    <source>
        <dbReference type="ARBA" id="ARBA00022448"/>
    </source>
</evidence>
<feature type="region of interest" description="Disordered" evidence="13">
    <location>
        <begin position="263"/>
        <end position="312"/>
    </location>
</feature>
<evidence type="ECO:0000256" key="11">
    <source>
        <dbReference type="ARBA" id="ARBA00023180"/>
    </source>
</evidence>
<comment type="subcellular location">
    <subcellularLocation>
        <location evidence="2">Endomembrane system</location>
    </subcellularLocation>
</comment>
<feature type="transmembrane region" description="Helical" evidence="14">
    <location>
        <begin position="2278"/>
        <end position="2300"/>
    </location>
</feature>
<dbReference type="InterPro" id="IPR001138">
    <property type="entry name" value="Zn2Cys6_DnaBD"/>
</dbReference>
<evidence type="ECO:0000256" key="9">
    <source>
        <dbReference type="ARBA" id="ARBA00022927"/>
    </source>
</evidence>
<dbReference type="InterPro" id="IPR023214">
    <property type="entry name" value="HAD_sf"/>
</dbReference>
<sequence>MQPEERTPFIFDFDMTYMLLWGENDLIIMAAARANVNALSTVTFLHELHEILVRYFEVSKRQDSEGENGTQIEDDGLTREKIVDNHSLVYELLDECMDFGIVQLTDYNILKEYIKTQINRPQSGKYEHGSESESSSDDEFRVRRRSAKTEHKTKKNKKEHKSTHNLADKTDILNNTQANFINSSIVRTQASAISWRPKGIFYAKNEIYIDIIERCNFLFDLETNSVKNNDISGVCEVKSYLSGMPVCRLGLNERYISQVEYDTELEGGEEEEEEQRHETPEQEENLIQPSESVDNLDTDSITSARSDPQPEKRLKVPISNVSFHQCVELSSVYKNNLIHFTPPDDKFTLFSYNVAQSRRKEKKPLVMIEPIFKIIKSEGKLQILCSLKTAYKKRLHCKPLIVRIPISPILFNLDGKGDGNLRYKAELGEASFEVDSSTLTWTLPDVPGSKSVVRLMAEFAIENAQDLKESDFTTAFYSLPKAPDAEVPEETTADELNKYYGVGGKSSSVFDDLQKNAKNFNKYRDIHIEFSLPLLTYSGLRIKYLSVQEDTLKYTCFPWPIVEISKPVKKGQTKSRNGCITCKQRRTKCDETKPTCLKCAKKNIECGGYPSSYRWVNPEFPPAVPSKRRQSSSVLPKMTPRSNENQFKAALESAAVSVVGKSLKDLEAEKSHRQPAVKKLRRSWSLSDVDNDEDANQEKPHNSLVEFRSRIKSDCPPSRTIPEEPSSESQSLPMVPSSSDQMSSVLSESVVGDDSSPSVGETPFNKESMADLNLTPSLSALMHQIFDPSVEKPSLGEPYSDPSFSPLELNVPQMDELSSMKSESISKHPDSFRQNTGLTLSDQSLTHTSEQEHILGLYANHTSGILSIKCGQNENPWNILYVPLAREYGFVFNSIASMTLFHLAGNAKVPSERGNLRSKGCFYMKKCILELAAGLKSVEEDADQSSLPPDVALMTCLNLAISESWDTHTSSGIAHLKGARSLIHKVLSVIKDYMGRREASPAASPADAQIRKKLKLVDDHDWQHIEEGCVSLRENNNQQPDFIVPKNLQLIFNKWIYLNVLSQMTVQSGQDERGIDLVATITSIIHSTHKKKIKQEQDSMLEKKDSPTHSETESNSSGNFGGFFEDFNCSFSNSDLIDPLLGCAQSLFSIMGKVASLISQVRKEKERSPKTVRNSLNNIGKASELRQKLLAWKPEVATSGFAGHTGVGGESWDVHSCITTAEAYRTATLLYLHQAVPEIPSSPSHQLAEKIFVLLATVPTSSNLHIIHIFPLLVSSCEAMPGEERRWCESRWAFLSERLWIGNVDRAFEVVKEVWRRKDENTRKKRRELEESTITVQRVYSSFPKPRFVSFDLWGTLYTPRRPIPESYHEISSKEFKIEKSLESIKEEFPALHNQMLEEFPNYGKYSDEIENSNDWWSELIVKLYGLPHYSKDEKSAQLCNRLLDYFSSAEAYKLYDDVKPVLEKLNKNNIKLIAASNSDDRCFPIMKALGIDKYFANPHVYISYDLGTEKPERGFFRSIASELYSIDKAKEPKLGMQEFLESSWHVGDSYEKDFVGAVKAGWNGVLVDRGRTSVFFRNGPQQKQVSNDCFEAQATETLDSDELVMVANNRVAVSSFSRNMKWWLFPFSLFSAVWAMELDPDSLDSVCEAAEHIVQGQINYYEGLSYGGTVGGFVAPYYWWHAGEVFGGWVDYWHFCKPDNETFEKILSDAMLHQAGSKWDYMPSNQSMTEGNDDQGIWGLALLQAAERNFTDHEDHSWLSLAQAIYNQMSSRWDDTTCNGGLRWQIFTWNSGYNYKNSISNGCFFHIAARLYRYTDDDRYLKEAEKIWDWMWGVGFMKYKEENDDFIIYDGADDQTNCTDLTVHRWSYIYGVFLGGCAYLYNATGDDIWKERVEEILVATDDYFYNNSILIEKTCAPWGRCNTDQRFFLALLTRNMGLTATLIPSMHDHIRDKMLKKSAVAAAQSCSGGDDGVTCGQNWNYNGWDGKFGLGEQTNALETIMTMITTDHVPYTADTGGSSKSVPDSGNHSTTSVNNNVFDVATKDRAGAAVLTAVVLGLTLSGGVWIRRRLYIPPSTNYPLFSYGGGDDQRSFLSLDESSSFFMGQDDGSDVASISSSRSLPSTLSSLPTSEDQESFHSWLQEEHARRYSAINDNESQERRSYGSRSSRPSTKTGGALVGIEDFGRLRTTNSREGRMLLRYSLPLIVTFVLEHFFSIVCLLVVGHLGKNELAAVSLGSMTSTISLAIFEGIATALDTLCPQAYGAGNLEMVSVHVQRCMMFSMLVFIPVALFWWNCHYLLRYVIQEQQVLELTTLFLRIFILGGPPYIFFECFKRFLQAQGIFEAGTGVLFVSAPLNIALSWFLVWNKTYGIGYAGAPIATVINFWVMDILLVMYTIFIDGKQCWNGFCSIADLFRKWGQLSHLAIPGIVMLESEYVAYEIMTLFASYFGTVELAAQSAVGSIASLTYMVPFAVSIAASTRIANFIGGQNIFSAKKATNTSLVFGLVVACLNGLVLWSAKGFIAGLFTKDEEVVELIKRLLNPLVSVLQIFDGVASVASGVLRAQGQQKIGGVINFLSYYAFGLPLALVLCKTLDLKLFGLWIGIGSGMVLISLSETIFILLCDWEAIMMKAGLMIETDSDSDM</sequence>
<evidence type="ECO:0000256" key="4">
    <source>
        <dbReference type="ARBA" id="ARBA00010199"/>
    </source>
</evidence>
<dbReference type="SUPFAM" id="SSF56784">
    <property type="entry name" value="HAD-like"/>
    <property type="match status" value="1"/>
</dbReference>
<dbReference type="Gene3D" id="1.10.150.720">
    <property type="entry name" value="Haloacid dehalogenase-like hydrolase"/>
    <property type="match status" value="1"/>
</dbReference>
<dbReference type="InterPro" id="IPR011012">
    <property type="entry name" value="Longin-like_dom_sf"/>
</dbReference>
<proteinExistence type="inferred from homology"/>
<comment type="catalytic activity">
    <reaction evidence="1">
        <text>Random hydrolysis of (1-&gt;6)-alpha-D-mannosidic linkages in unbranched (1-&gt;6)-mannans.</text>
        <dbReference type="EC" id="3.2.1.101"/>
    </reaction>
</comment>
<dbReference type="Gene3D" id="3.40.50.1000">
    <property type="entry name" value="HAD superfamily/HAD-like"/>
    <property type="match status" value="1"/>
</dbReference>
<feature type="domain" description="MHD" evidence="16">
    <location>
        <begin position="204"/>
        <end position="529"/>
    </location>
</feature>
<protein>
    <recommendedName>
        <fullName evidence="5">mannan endo-1,6-alpha-mannosidase</fullName>
        <ecNumber evidence="5">3.2.1.101</ecNumber>
    </recommendedName>
</protein>
<dbReference type="SUPFAM" id="SSF64356">
    <property type="entry name" value="SNARE-like"/>
    <property type="match status" value="1"/>
</dbReference>
<dbReference type="Gene3D" id="4.10.240.10">
    <property type="entry name" value="Zn(2)-C6 fungal-type DNA-binding domain"/>
    <property type="match status" value="1"/>
</dbReference>
<dbReference type="Gene3D" id="1.50.10.20">
    <property type="match status" value="1"/>
</dbReference>
<dbReference type="PROSITE" id="PS50048">
    <property type="entry name" value="ZN2_CY6_FUNGAL_2"/>
    <property type="match status" value="1"/>
</dbReference>
<comment type="similarity">
    <text evidence="4">Belongs to the multi antimicrobial extrusion (MATE) (TC 2.A.66.1) family.</text>
</comment>
<dbReference type="InterPro" id="IPR045069">
    <property type="entry name" value="MATE_euk"/>
</dbReference>
<feature type="compositionally biased region" description="Basic and acidic residues" evidence="13">
    <location>
        <begin position="696"/>
        <end position="713"/>
    </location>
</feature>
<evidence type="ECO:0000313" key="17">
    <source>
        <dbReference type="EMBL" id="QWU88511.1"/>
    </source>
</evidence>
<keyword evidence="14" id="KW-0812">Transmembrane</keyword>
<dbReference type="Proteomes" id="UP000825434">
    <property type="component" value="Chromosome 3"/>
</dbReference>
<dbReference type="SFLD" id="SFLDS00003">
    <property type="entry name" value="Haloacid_Dehalogenase"/>
    <property type="match status" value="1"/>
</dbReference>
<dbReference type="Gene3D" id="2.60.40.1170">
    <property type="entry name" value="Mu homology domain, subdomain B"/>
    <property type="match status" value="2"/>
</dbReference>
<dbReference type="Pfam" id="PF00172">
    <property type="entry name" value="Zn_clus"/>
    <property type="match status" value="1"/>
</dbReference>
<dbReference type="SUPFAM" id="SSF48208">
    <property type="entry name" value="Six-hairpin glycosidases"/>
    <property type="match status" value="1"/>
</dbReference>
<dbReference type="InterPro" id="IPR008928">
    <property type="entry name" value="6-hairpin_glycosidase_sf"/>
</dbReference>
<feature type="transmembrane region" description="Helical" evidence="14">
    <location>
        <begin position="2573"/>
        <end position="2590"/>
    </location>
</feature>
<keyword evidence="14" id="KW-1133">Transmembrane helix</keyword>
<dbReference type="InterPro" id="IPR036864">
    <property type="entry name" value="Zn2-C6_fun-type_DNA-bd_sf"/>
</dbReference>
<dbReference type="SUPFAM" id="SSF57701">
    <property type="entry name" value="Zn2/Cys6 DNA-binding domain"/>
    <property type="match status" value="1"/>
</dbReference>
<dbReference type="InterPro" id="IPR036168">
    <property type="entry name" value="AP2_Mu_C_sf"/>
</dbReference>
<feature type="compositionally biased region" description="Basic residues" evidence="13">
    <location>
        <begin position="142"/>
        <end position="163"/>
    </location>
</feature>
<dbReference type="Pfam" id="PF03663">
    <property type="entry name" value="Glyco_hydro_76"/>
    <property type="match status" value="1"/>
</dbReference>
<evidence type="ECO:0000256" key="7">
    <source>
        <dbReference type="ARBA" id="ARBA00022729"/>
    </source>
</evidence>
<dbReference type="Pfam" id="PF00702">
    <property type="entry name" value="Hydrolase"/>
    <property type="match status" value="1"/>
</dbReference>
<name>A0ABX8ICP5_9ASCO</name>
<feature type="compositionally biased region" description="Low complexity" evidence="13">
    <location>
        <begin position="723"/>
        <end position="733"/>
    </location>
</feature>
<keyword evidence="12" id="KW-0326">Glycosidase</keyword>
<keyword evidence="11" id="KW-0325">Glycoprotein</keyword>
<dbReference type="Gene3D" id="3.30.450.60">
    <property type="match status" value="1"/>
</dbReference>
<feature type="transmembrane region" description="Helical" evidence="14">
    <location>
        <begin position="2342"/>
        <end position="2366"/>
    </location>
</feature>
<dbReference type="InterPro" id="IPR021858">
    <property type="entry name" value="Fun_TF"/>
</dbReference>
<evidence type="ECO:0000256" key="5">
    <source>
        <dbReference type="ARBA" id="ARBA00012350"/>
    </source>
</evidence>
<evidence type="ECO:0000256" key="13">
    <source>
        <dbReference type="SAM" id="MobiDB-lite"/>
    </source>
</evidence>
<evidence type="ECO:0000256" key="10">
    <source>
        <dbReference type="ARBA" id="ARBA00023136"/>
    </source>
</evidence>
<dbReference type="SUPFAM" id="SSF49447">
    <property type="entry name" value="Second domain of Mu2 adaptin subunit (ap50) of ap2 adaptor"/>
    <property type="match status" value="1"/>
</dbReference>
<feature type="transmembrane region" description="Helical" evidence="14">
    <location>
        <begin position="2372"/>
        <end position="2398"/>
    </location>
</feature>
<keyword evidence="10 14" id="KW-0472">Membrane</keyword>
<feature type="compositionally biased region" description="Polar residues" evidence="13">
    <location>
        <begin position="285"/>
        <end position="306"/>
    </location>
</feature>
<evidence type="ECO:0000259" key="15">
    <source>
        <dbReference type="PROSITE" id="PS50048"/>
    </source>
</evidence>
<evidence type="ECO:0000256" key="3">
    <source>
        <dbReference type="ARBA" id="ARBA00009699"/>
    </source>
</evidence>
<keyword evidence="8" id="KW-0378">Hydrolase</keyword>
<dbReference type="InterPro" id="IPR044924">
    <property type="entry name" value="HAD-SF_hydro_IA_REG-2-like_cap"/>
</dbReference>
<dbReference type="CDD" id="cd13132">
    <property type="entry name" value="MATE_eukaryotic"/>
    <property type="match status" value="1"/>
</dbReference>
<gene>
    <name evidence="17" type="ORF">CA3LBN_002819</name>
</gene>
<evidence type="ECO:0000256" key="8">
    <source>
        <dbReference type="ARBA" id="ARBA00022801"/>
    </source>
</evidence>
<reference evidence="17 18" key="1">
    <citation type="submission" date="2021-06" db="EMBL/GenBank/DDBJ databases">
        <title>Candida outbreak in Lebanon.</title>
        <authorList>
            <person name="Finianos M."/>
        </authorList>
    </citation>
    <scope>NUCLEOTIDE SEQUENCE [LARGE SCALE GENOMIC DNA]</scope>
    <source>
        <strain evidence="17">CA3LBN</strain>
    </source>
</reference>
<keyword evidence="6" id="KW-0813">Transport</keyword>
<dbReference type="PROSITE" id="PS00990">
    <property type="entry name" value="CLAT_ADAPTOR_M_1"/>
    <property type="match status" value="1"/>
</dbReference>
<feature type="transmembrane region" description="Helical" evidence="14">
    <location>
        <begin position="2198"/>
        <end position="2223"/>
    </location>
</feature>
<keyword evidence="18" id="KW-1185">Reference proteome</keyword>
<dbReference type="Pfam" id="PF11951">
    <property type="entry name" value="Fungal_trans_2"/>
    <property type="match status" value="1"/>
</dbReference>
<accession>A0ABX8ICP5</accession>
<dbReference type="Pfam" id="PF00928">
    <property type="entry name" value="Adap_comp_sub"/>
    <property type="match status" value="1"/>
</dbReference>